<evidence type="ECO:0008006" key="4">
    <source>
        <dbReference type="Google" id="ProtNLM"/>
    </source>
</evidence>
<organism evidence="2 3">
    <name type="scientific">Paenibacillus cisolokensis</name>
    <dbReference type="NCBI Taxonomy" id="1658519"/>
    <lineage>
        <taxon>Bacteria</taxon>
        <taxon>Bacillati</taxon>
        <taxon>Bacillota</taxon>
        <taxon>Bacilli</taxon>
        <taxon>Bacillales</taxon>
        <taxon>Paenibacillaceae</taxon>
        <taxon>Paenibacillus</taxon>
    </lineage>
</organism>
<accession>A0ABQ4N2P3</accession>
<evidence type="ECO:0000313" key="2">
    <source>
        <dbReference type="EMBL" id="GIQ62388.1"/>
    </source>
</evidence>
<comment type="caution">
    <text evidence="2">The sequence shown here is derived from an EMBL/GenBank/DDBJ whole genome shotgun (WGS) entry which is preliminary data.</text>
</comment>
<evidence type="ECO:0000256" key="1">
    <source>
        <dbReference type="SAM" id="MobiDB-lite"/>
    </source>
</evidence>
<protein>
    <recommendedName>
        <fullName evidence="4">HEAT repeat domain-containing protein</fullName>
    </recommendedName>
</protein>
<gene>
    <name evidence="2" type="ORF">PACILC2_09560</name>
</gene>
<reference evidence="2 3" key="1">
    <citation type="submission" date="2021-04" db="EMBL/GenBank/DDBJ databases">
        <title>Draft genome sequence of Paenibacillus cisolokensis, LC2-13A.</title>
        <authorList>
            <person name="Uke A."/>
            <person name="Chhe C."/>
            <person name="Baramee S."/>
            <person name="Kosugi A."/>
        </authorList>
    </citation>
    <scope>NUCLEOTIDE SEQUENCE [LARGE SCALE GENOMIC DNA]</scope>
    <source>
        <strain evidence="2 3">LC2-13A</strain>
    </source>
</reference>
<feature type="compositionally biased region" description="Acidic residues" evidence="1">
    <location>
        <begin position="57"/>
        <end position="68"/>
    </location>
</feature>
<evidence type="ECO:0000313" key="3">
    <source>
        <dbReference type="Proteomes" id="UP000680304"/>
    </source>
</evidence>
<keyword evidence="3" id="KW-1185">Reference proteome</keyword>
<sequence length="288" mass="33748">MLDHYQIQLTRLLEAEQYGEAKALLRFLLQVRGEERRNYEEWENLLTWLNMAFPDSETSEEDDDGDEEEKLRQDALNPADHDEAYVRQVLYIMRHHPMMDQQILAIERAVHLRHEDVDREIIEWLEEEDVHPVVQFKALQCLRKRGAQGVLTLERLGETIQVEIGDVPLTMNDFPEPVLRVLERVEASVEADDPTLPHFARELWKESLQFLYGTSAYKRLLQDDDETVDCYAAALHLTLLLTVYGSADEEEVRDTYGITGELRFRYEQAYRSLRQITDFHSDESGPEP</sequence>
<dbReference type="Proteomes" id="UP000680304">
    <property type="component" value="Unassembled WGS sequence"/>
</dbReference>
<dbReference type="EMBL" id="BOVJ01000029">
    <property type="protein sequence ID" value="GIQ62388.1"/>
    <property type="molecule type" value="Genomic_DNA"/>
</dbReference>
<feature type="region of interest" description="Disordered" evidence="1">
    <location>
        <begin position="56"/>
        <end position="77"/>
    </location>
</feature>
<name>A0ABQ4N2P3_9BACL</name>
<proteinExistence type="predicted"/>
<dbReference type="RefSeq" id="WP_213527685.1">
    <property type="nucleotide sequence ID" value="NZ_BOVJ01000029.1"/>
</dbReference>